<evidence type="ECO:0000256" key="1">
    <source>
        <dbReference type="SAM" id="Phobius"/>
    </source>
</evidence>
<keyword evidence="1" id="KW-1133">Transmembrane helix</keyword>
<dbReference type="EMBL" id="CABM01000005">
    <property type="protein sequence ID" value="CBH95438.1"/>
    <property type="molecule type" value="Genomic_DNA"/>
</dbReference>
<name>E6PKI7_9ZZZZ</name>
<feature type="transmembrane region" description="Helical" evidence="1">
    <location>
        <begin position="107"/>
        <end position="126"/>
    </location>
</feature>
<sequence length="139" mass="15658">MRASHESSTTYGVGCHRRAKLRGPERFLASSPWNLRQRPGRRRDHHGLNSPVYPRGRENLFETCSRRFILKKHHLYGIISLLVGFAIFLGATLSWSGGWMHGMTHNLPFLALGFSLFIAAFAFFTATPKMSPKASSAQN</sequence>
<proteinExistence type="predicted"/>
<dbReference type="AlphaFoldDB" id="E6PKI7"/>
<feature type="transmembrane region" description="Helical" evidence="1">
    <location>
        <begin position="75"/>
        <end position="95"/>
    </location>
</feature>
<protein>
    <submittedName>
        <fullName evidence="2">Uncharacterized protein</fullName>
    </submittedName>
</protein>
<evidence type="ECO:0000313" key="2">
    <source>
        <dbReference type="EMBL" id="CBH95438.1"/>
    </source>
</evidence>
<keyword evidence="1" id="KW-0812">Transmembrane</keyword>
<comment type="caution">
    <text evidence="2">The sequence shown here is derived from an EMBL/GenBank/DDBJ whole genome shotgun (WGS) entry which is preliminary data.</text>
</comment>
<reference evidence="2" key="1">
    <citation type="submission" date="2009-10" db="EMBL/GenBank/DDBJ databases">
        <title>Diversity of trophic interactions inside an arsenic-rich microbial ecosystem.</title>
        <authorList>
            <person name="Bertin P.N."/>
            <person name="Heinrich-Salmeron A."/>
            <person name="Pelletier E."/>
            <person name="Goulhen-Chollet F."/>
            <person name="Arsene-Ploetze F."/>
            <person name="Gallien S."/>
            <person name="Calteau A."/>
            <person name="Vallenet D."/>
            <person name="Casiot C."/>
            <person name="Chane-Woon-Ming B."/>
            <person name="Giloteaux L."/>
            <person name="Barakat M."/>
            <person name="Bonnefoy V."/>
            <person name="Bruneel O."/>
            <person name="Chandler M."/>
            <person name="Cleiss J."/>
            <person name="Duran R."/>
            <person name="Elbaz-Poulichet F."/>
            <person name="Fonknechten N."/>
            <person name="Lauga B."/>
            <person name="Mornico D."/>
            <person name="Ortet P."/>
            <person name="Schaeffer C."/>
            <person name="Siguier P."/>
            <person name="Alexander Thil Smith A."/>
            <person name="Van Dorsselaer A."/>
            <person name="Weissenbach J."/>
            <person name="Medigue C."/>
            <person name="Le Paslier D."/>
        </authorList>
    </citation>
    <scope>NUCLEOTIDE SEQUENCE</scope>
</reference>
<accession>E6PKI7</accession>
<organism evidence="2">
    <name type="scientific">mine drainage metagenome</name>
    <dbReference type="NCBI Taxonomy" id="410659"/>
    <lineage>
        <taxon>unclassified sequences</taxon>
        <taxon>metagenomes</taxon>
        <taxon>ecological metagenomes</taxon>
    </lineage>
</organism>
<gene>
    <name evidence="2" type="ORF">CARN2_0838</name>
</gene>
<keyword evidence="1" id="KW-0472">Membrane</keyword>